<evidence type="ECO:0000313" key="4">
    <source>
        <dbReference type="EMBL" id="PJF32323.1"/>
    </source>
</evidence>
<evidence type="ECO:0000256" key="1">
    <source>
        <dbReference type="ARBA" id="ARBA00022737"/>
    </source>
</evidence>
<dbReference type="PANTHER" id="PTHR44186:SF1">
    <property type="entry name" value="BARDET-BIEDL SYNDROME 4 PROTEIN"/>
    <property type="match status" value="1"/>
</dbReference>
<dbReference type="InterPro" id="IPR011990">
    <property type="entry name" value="TPR-like_helical_dom_sf"/>
</dbReference>
<sequence>MAANYSTFVKRVVPRLALLSLCLLAVRAPYPIALREYLERGANAFHNGDLGIALDAYHQALIFLPSDAFILQQLYRIAFTARRYDLAQAYLAQLTEQHSYSSALHRLWAEFFAAQGDSYAADAHRLAALKGSPADVLLLRALAESALRRRAWERAAEHLERAHALAPDDPDVRYALALLCLPDQPQRAAALLGDLPDQPRFGAAPALRALIRAHDQETDATFAFRSGLALIEARQWQYAERALRLANAQGVDLPAARAFLGLAQSVNGRDGIPLIEQALQAAPDDALVQYAAGLYWRLRGDLAQALSALRLAYVLDSQNAGLAAEIGQTYRQSGNLAEAARWLNNAVRLAPQDAALRRAVAAFYADENYALNGEGMAFLRESLTFLPADPEIAANYGYALLYNGQVQLAYAELQRALALDSQNPRARYYFAVLLEHQGDLGSAIESYRFAYQHAEDMLKLRAERALERLSAPLP</sequence>
<comment type="caution">
    <text evidence="4">The sequence shown here is derived from an EMBL/GenBank/DDBJ whole genome shotgun (WGS) entry which is preliminary data.</text>
</comment>
<dbReference type="Pfam" id="PF13432">
    <property type="entry name" value="TPR_16"/>
    <property type="match status" value="2"/>
</dbReference>
<gene>
    <name evidence="4" type="ORF">CUN51_01460</name>
</gene>
<dbReference type="AlphaFoldDB" id="A0A2M8P459"/>
<dbReference type="InterPro" id="IPR019734">
    <property type="entry name" value="TPR_rpt"/>
</dbReference>
<feature type="repeat" description="TPR" evidence="3">
    <location>
        <begin position="320"/>
        <end position="353"/>
    </location>
</feature>
<proteinExistence type="predicted"/>
<dbReference type="SMART" id="SM00028">
    <property type="entry name" value="TPR"/>
    <property type="match status" value="6"/>
</dbReference>
<organism evidence="4 5">
    <name type="scientific">Candidatus Thermofonsia Clade 1 bacterium</name>
    <dbReference type="NCBI Taxonomy" id="2364210"/>
    <lineage>
        <taxon>Bacteria</taxon>
        <taxon>Bacillati</taxon>
        <taxon>Chloroflexota</taxon>
        <taxon>Candidatus Thermofontia</taxon>
        <taxon>Candidatus Thermofonsia Clade 1</taxon>
    </lineage>
</organism>
<dbReference type="SUPFAM" id="SSF48452">
    <property type="entry name" value="TPR-like"/>
    <property type="match status" value="2"/>
</dbReference>
<evidence type="ECO:0000256" key="3">
    <source>
        <dbReference type="PROSITE-ProRule" id="PRU00339"/>
    </source>
</evidence>
<accession>A0A2M8P459</accession>
<name>A0A2M8P459_9CHLR</name>
<reference evidence="4 5" key="1">
    <citation type="submission" date="2017-11" db="EMBL/GenBank/DDBJ databases">
        <title>Evolution of Phototrophy in the Chloroflexi Phylum Driven by Horizontal Gene Transfer.</title>
        <authorList>
            <person name="Ward L.M."/>
            <person name="Hemp J."/>
            <person name="Shih P.M."/>
            <person name="Mcglynn S.E."/>
            <person name="Fischer W."/>
        </authorList>
    </citation>
    <scope>NUCLEOTIDE SEQUENCE [LARGE SCALE GENOMIC DNA]</scope>
    <source>
        <strain evidence="4">CP2_2F</strain>
    </source>
</reference>
<keyword evidence="2 3" id="KW-0802">TPR repeat</keyword>
<dbReference type="Gene3D" id="1.25.40.10">
    <property type="entry name" value="Tetratricopeptide repeat domain"/>
    <property type="match status" value="3"/>
</dbReference>
<dbReference type="PANTHER" id="PTHR44186">
    <property type="match status" value="1"/>
</dbReference>
<dbReference type="EMBL" id="PGTK01000001">
    <property type="protein sequence ID" value="PJF32323.1"/>
    <property type="molecule type" value="Genomic_DNA"/>
</dbReference>
<evidence type="ECO:0000256" key="2">
    <source>
        <dbReference type="ARBA" id="ARBA00022803"/>
    </source>
</evidence>
<keyword evidence="1" id="KW-0677">Repeat</keyword>
<dbReference type="Proteomes" id="UP000228921">
    <property type="component" value="Unassembled WGS sequence"/>
</dbReference>
<evidence type="ECO:0008006" key="6">
    <source>
        <dbReference type="Google" id="ProtNLM"/>
    </source>
</evidence>
<evidence type="ECO:0000313" key="5">
    <source>
        <dbReference type="Proteomes" id="UP000228921"/>
    </source>
</evidence>
<dbReference type="PROSITE" id="PS50005">
    <property type="entry name" value="TPR"/>
    <property type="match status" value="1"/>
</dbReference>
<protein>
    <recommendedName>
        <fullName evidence="6">Tetratricopeptide repeat protein</fullName>
    </recommendedName>
</protein>